<dbReference type="Pfam" id="PF03061">
    <property type="entry name" value="4HBT"/>
    <property type="match status" value="1"/>
</dbReference>
<evidence type="ECO:0000313" key="3">
    <source>
        <dbReference type="Proteomes" id="UP001151518"/>
    </source>
</evidence>
<dbReference type="AlphaFoldDB" id="A0A9W8GDJ0"/>
<protein>
    <recommendedName>
        <fullName evidence="1">Thioesterase domain-containing protein</fullName>
    </recommendedName>
</protein>
<dbReference type="OrthoDB" id="506431at2759"/>
<dbReference type="PANTHER" id="PTHR47260">
    <property type="entry name" value="UPF0644 PROTEIN PB2B4.06"/>
    <property type="match status" value="1"/>
</dbReference>
<organism evidence="2 3">
    <name type="scientific">Coemansia spiralis</name>
    <dbReference type="NCBI Taxonomy" id="417178"/>
    <lineage>
        <taxon>Eukaryota</taxon>
        <taxon>Fungi</taxon>
        <taxon>Fungi incertae sedis</taxon>
        <taxon>Zoopagomycota</taxon>
        <taxon>Kickxellomycotina</taxon>
        <taxon>Kickxellomycetes</taxon>
        <taxon>Kickxellales</taxon>
        <taxon>Kickxellaceae</taxon>
        <taxon>Coemansia</taxon>
    </lineage>
</organism>
<sequence length="296" mass="32075">MIGQNARIIRSTAPSTKVPTRLTSKKQQRYIKTASEHSQSAAALAAAPSQPSLTTNLKLQNTTTNKSASSKFSYFDVVMPAKQTAEQMQKKVPLMEKISQLPIVQSLVNSKGVVREEFYWPIGKRRIAQAPETFLYGALSGSNDLPLAPLVFRWKSGCLPDHLSAEQYFGGFGKSGEEKKWLKARVPGVTSIQYIGTGLAFNGAGDNATTTHPGVSSALLDEITARVSISNTPDKPTFTANFKIDYIEPILAGRFVVLDAWLTGIEGRKTIIASQIADALNSQVLVRAKSLFVSAA</sequence>
<gene>
    <name evidence="2" type="ORF">GGI25_000903</name>
</gene>
<evidence type="ECO:0000259" key="1">
    <source>
        <dbReference type="Pfam" id="PF03061"/>
    </source>
</evidence>
<feature type="domain" description="Thioesterase" evidence="1">
    <location>
        <begin position="210"/>
        <end position="268"/>
    </location>
</feature>
<dbReference type="PANTHER" id="PTHR47260:SF3">
    <property type="entry name" value="THIOESTERASE FAMILY PROTEIN (AFU_ORTHOLOGUE AFUA_7G03960)"/>
    <property type="match status" value="1"/>
</dbReference>
<proteinExistence type="predicted"/>
<dbReference type="Gene3D" id="3.10.129.10">
    <property type="entry name" value="Hotdog Thioesterase"/>
    <property type="match status" value="1"/>
</dbReference>
<dbReference type="InterPro" id="IPR029069">
    <property type="entry name" value="HotDog_dom_sf"/>
</dbReference>
<reference evidence="2" key="1">
    <citation type="submission" date="2022-07" db="EMBL/GenBank/DDBJ databases">
        <title>Phylogenomic reconstructions and comparative analyses of Kickxellomycotina fungi.</title>
        <authorList>
            <person name="Reynolds N.K."/>
            <person name="Stajich J.E."/>
            <person name="Barry K."/>
            <person name="Grigoriev I.V."/>
            <person name="Crous P."/>
            <person name="Smith M.E."/>
        </authorList>
    </citation>
    <scope>NUCLEOTIDE SEQUENCE</scope>
    <source>
        <strain evidence="2">NRRL 3115</strain>
    </source>
</reference>
<dbReference type="InterPro" id="IPR006683">
    <property type="entry name" value="Thioestr_dom"/>
</dbReference>
<comment type="caution">
    <text evidence="2">The sequence shown here is derived from an EMBL/GenBank/DDBJ whole genome shotgun (WGS) entry which is preliminary data.</text>
</comment>
<dbReference type="EMBL" id="JANBTW010000006">
    <property type="protein sequence ID" value="KAJ2680310.1"/>
    <property type="molecule type" value="Genomic_DNA"/>
</dbReference>
<dbReference type="SUPFAM" id="SSF54637">
    <property type="entry name" value="Thioesterase/thiol ester dehydrase-isomerase"/>
    <property type="match status" value="1"/>
</dbReference>
<accession>A0A9W8GDJ0</accession>
<dbReference type="InterPro" id="IPR052061">
    <property type="entry name" value="PTE-AB_protein"/>
</dbReference>
<name>A0A9W8GDJ0_9FUNG</name>
<dbReference type="Proteomes" id="UP001151518">
    <property type="component" value="Unassembled WGS sequence"/>
</dbReference>
<evidence type="ECO:0000313" key="2">
    <source>
        <dbReference type="EMBL" id="KAJ2680310.1"/>
    </source>
</evidence>